<evidence type="ECO:0000256" key="3">
    <source>
        <dbReference type="ARBA" id="ARBA00020769"/>
    </source>
</evidence>
<comment type="subunit">
    <text evidence="2">Homodimer.</text>
</comment>
<proteinExistence type="predicted"/>
<evidence type="ECO:0000313" key="15">
    <source>
        <dbReference type="EMBL" id="AVP96294.1"/>
    </source>
</evidence>
<gene>
    <name evidence="15" type="ORF">C7S18_03415</name>
</gene>
<dbReference type="SMART" id="SM00100">
    <property type="entry name" value="cNMP"/>
    <property type="match status" value="1"/>
</dbReference>
<protein>
    <recommendedName>
        <fullName evidence="3">CRP-like protein Clp</fullName>
    </recommendedName>
    <alternativeName>
        <fullName evidence="12">Catabolite activation-like protein</fullName>
    </alternativeName>
</protein>
<dbReference type="AlphaFoldDB" id="A0A2P1PN62"/>
<feature type="domain" description="HTH crp-type" evidence="14">
    <location>
        <begin position="152"/>
        <end position="225"/>
    </location>
</feature>
<dbReference type="PANTHER" id="PTHR24567:SF75">
    <property type="entry name" value="FUMARATE AND NITRATE REDUCTION REGULATORY PROTEIN"/>
    <property type="match status" value="1"/>
</dbReference>
<dbReference type="KEGG" id="xba:C7S18_03415"/>
<reference evidence="15 16" key="2">
    <citation type="submission" date="2018-03" db="EMBL/GenBank/DDBJ databases">
        <authorList>
            <person name="Keele B.F."/>
        </authorList>
    </citation>
    <scope>NUCLEOTIDE SEQUENCE [LARGE SCALE GENOMIC DNA]</scope>
    <source>
        <strain evidence="15 16">D13</strain>
    </source>
</reference>
<dbReference type="SUPFAM" id="SSF46785">
    <property type="entry name" value="Winged helix' DNA-binding domain"/>
    <property type="match status" value="1"/>
</dbReference>
<dbReference type="InterPro" id="IPR000595">
    <property type="entry name" value="cNMP-bd_dom"/>
</dbReference>
<dbReference type="RefSeq" id="WP_106890223.1">
    <property type="nucleotide sequence ID" value="NZ_CP027860.1"/>
</dbReference>
<dbReference type="Proteomes" id="UP000241074">
    <property type="component" value="Chromosome"/>
</dbReference>
<evidence type="ECO:0000256" key="8">
    <source>
        <dbReference type="ARBA" id="ARBA00023026"/>
    </source>
</evidence>
<dbReference type="InterPro" id="IPR050397">
    <property type="entry name" value="Env_Response_Regulators"/>
</dbReference>
<dbReference type="Pfam" id="PF13545">
    <property type="entry name" value="HTH_Crp_2"/>
    <property type="match status" value="1"/>
</dbReference>
<evidence type="ECO:0000256" key="1">
    <source>
        <dbReference type="ARBA" id="ARBA00004496"/>
    </source>
</evidence>
<evidence type="ECO:0000256" key="12">
    <source>
        <dbReference type="ARBA" id="ARBA00031697"/>
    </source>
</evidence>
<evidence type="ECO:0000256" key="9">
    <source>
        <dbReference type="ARBA" id="ARBA00023125"/>
    </source>
</evidence>
<keyword evidence="16" id="KW-1185">Reference proteome</keyword>
<keyword evidence="7" id="KW-0805">Transcription regulation</keyword>
<dbReference type="GO" id="GO:0003700">
    <property type="term" value="F:DNA-binding transcription factor activity"/>
    <property type="evidence" value="ECO:0007669"/>
    <property type="project" value="TreeGrafter"/>
</dbReference>
<comment type="subcellular location">
    <subcellularLocation>
        <location evidence="1">Cytoplasm</location>
    </subcellularLocation>
</comment>
<reference evidence="15 16" key="1">
    <citation type="submission" date="2018-03" db="EMBL/GenBank/DDBJ databases">
        <title>Ahniella affigens gen. nov., sp. nov., a gammaproteobacterium isolated from sandy soil near a stream.</title>
        <authorList>
            <person name="Ko Y."/>
            <person name="Kim J.-H."/>
        </authorList>
    </citation>
    <scope>NUCLEOTIDE SEQUENCE [LARGE SCALE GENOMIC DNA]</scope>
    <source>
        <strain evidence="15 16">D13</strain>
    </source>
</reference>
<dbReference type="SMART" id="SM00419">
    <property type="entry name" value="HTH_CRP"/>
    <property type="match status" value="1"/>
</dbReference>
<dbReference type="PROSITE" id="PS50042">
    <property type="entry name" value="CNMP_BINDING_3"/>
    <property type="match status" value="1"/>
</dbReference>
<dbReference type="Pfam" id="PF00027">
    <property type="entry name" value="cNMP_binding"/>
    <property type="match status" value="1"/>
</dbReference>
<name>A0A2P1PN62_9GAMM</name>
<dbReference type="InterPro" id="IPR014710">
    <property type="entry name" value="RmlC-like_jellyroll"/>
</dbReference>
<evidence type="ECO:0000256" key="5">
    <source>
        <dbReference type="ARBA" id="ARBA00022533"/>
    </source>
</evidence>
<evidence type="ECO:0000259" key="13">
    <source>
        <dbReference type="PROSITE" id="PS50042"/>
    </source>
</evidence>
<dbReference type="PRINTS" id="PR00034">
    <property type="entry name" value="HTHCRP"/>
</dbReference>
<keyword evidence="4" id="KW-0678">Repressor</keyword>
<dbReference type="InterPro" id="IPR018490">
    <property type="entry name" value="cNMP-bd_dom_sf"/>
</dbReference>
<evidence type="ECO:0000256" key="6">
    <source>
        <dbReference type="ARBA" id="ARBA00022636"/>
    </source>
</evidence>
<evidence type="ECO:0000256" key="11">
    <source>
        <dbReference type="ARBA" id="ARBA00023163"/>
    </source>
</evidence>
<evidence type="ECO:0000313" key="16">
    <source>
        <dbReference type="Proteomes" id="UP000241074"/>
    </source>
</evidence>
<dbReference type="InterPro" id="IPR036390">
    <property type="entry name" value="WH_DNA-bd_sf"/>
</dbReference>
<dbReference type="GO" id="GO:0003824">
    <property type="term" value="F:catalytic activity"/>
    <property type="evidence" value="ECO:0007669"/>
    <property type="project" value="UniProtKB-KW"/>
</dbReference>
<dbReference type="OrthoDB" id="7643467at2"/>
<organism evidence="15 16">
    <name type="scientific">Ahniella affigens</name>
    <dbReference type="NCBI Taxonomy" id="2021234"/>
    <lineage>
        <taxon>Bacteria</taxon>
        <taxon>Pseudomonadati</taxon>
        <taxon>Pseudomonadota</taxon>
        <taxon>Gammaproteobacteria</taxon>
        <taxon>Lysobacterales</taxon>
        <taxon>Rhodanobacteraceae</taxon>
        <taxon>Ahniella</taxon>
    </lineage>
</organism>
<sequence>MKANRVKCSECALHPLCLPASVSIEEIERLEEIVLQRRPMQRGDRLFNAGENQRAVYVASQGSFKTSVVNEGGEEQTIAFYMPGELIGLDGLSAGAHRCDAVALEPSLVCEVPMASLERLSQKIPGLQWQLLRNIGKSMEQDQDHLTMMGRKQAQDRLAMFLHGLSERQRALGRPSDVLLLSMGRADIASYLGLVIETVSRGLSQMQDQGLIQVQGREIRILKPDTIAAMSHGDYEPTPIRKHA</sequence>
<keyword evidence="6" id="KW-0973">c-di-GMP</keyword>
<keyword evidence="11" id="KW-0804">Transcription</keyword>
<dbReference type="Gene3D" id="1.10.10.10">
    <property type="entry name" value="Winged helix-like DNA-binding domain superfamily/Winged helix DNA-binding domain"/>
    <property type="match status" value="1"/>
</dbReference>
<evidence type="ECO:0000259" key="14">
    <source>
        <dbReference type="PROSITE" id="PS51063"/>
    </source>
</evidence>
<dbReference type="SUPFAM" id="SSF51206">
    <property type="entry name" value="cAMP-binding domain-like"/>
    <property type="match status" value="1"/>
</dbReference>
<dbReference type="GO" id="GO:0005829">
    <property type="term" value="C:cytosol"/>
    <property type="evidence" value="ECO:0007669"/>
    <property type="project" value="TreeGrafter"/>
</dbReference>
<keyword evidence="8" id="KW-0843">Virulence</keyword>
<dbReference type="CDD" id="cd00092">
    <property type="entry name" value="HTH_CRP"/>
    <property type="match status" value="1"/>
</dbReference>
<dbReference type="InterPro" id="IPR012318">
    <property type="entry name" value="HTH_CRP"/>
</dbReference>
<evidence type="ECO:0000256" key="7">
    <source>
        <dbReference type="ARBA" id="ARBA00023015"/>
    </source>
</evidence>
<dbReference type="PROSITE" id="PS51063">
    <property type="entry name" value="HTH_CRP_2"/>
    <property type="match status" value="1"/>
</dbReference>
<dbReference type="Gene3D" id="2.60.120.10">
    <property type="entry name" value="Jelly Rolls"/>
    <property type="match status" value="1"/>
</dbReference>
<keyword evidence="10" id="KW-0010">Activator</keyword>
<feature type="domain" description="Cyclic nucleotide-binding" evidence="13">
    <location>
        <begin position="18"/>
        <end position="102"/>
    </location>
</feature>
<evidence type="ECO:0000256" key="10">
    <source>
        <dbReference type="ARBA" id="ARBA00023159"/>
    </source>
</evidence>
<dbReference type="FunFam" id="1.10.10.10:FF:000028">
    <property type="entry name" value="Fumarate/nitrate reduction transcriptional regulator Fnr"/>
    <property type="match status" value="1"/>
</dbReference>
<dbReference type="CDD" id="cd00038">
    <property type="entry name" value="CAP_ED"/>
    <property type="match status" value="1"/>
</dbReference>
<evidence type="ECO:0000256" key="4">
    <source>
        <dbReference type="ARBA" id="ARBA00022491"/>
    </source>
</evidence>
<keyword evidence="5" id="KW-0021">Allosteric enzyme</keyword>
<accession>A0A2P1PN62</accession>
<keyword evidence="9" id="KW-0238">DNA-binding</keyword>
<dbReference type="GO" id="GO:0003677">
    <property type="term" value="F:DNA binding"/>
    <property type="evidence" value="ECO:0007669"/>
    <property type="project" value="UniProtKB-KW"/>
</dbReference>
<evidence type="ECO:0000256" key="2">
    <source>
        <dbReference type="ARBA" id="ARBA00011738"/>
    </source>
</evidence>
<dbReference type="EMBL" id="CP027860">
    <property type="protein sequence ID" value="AVP96294.1"/>
    <property type="molecule type" value="Genomic_DNA"/>
</dbReference>
<dbReference type="InterPro" id="IPR036388">
    <property type="entry name" value="WH-like_DNA-bd_sf"/>
</dbReference>
<dbReference type="PANTHER" id="PTHR24567">
    <property type="entry name" value="CRP FAMILY TRANSCRIPTIONAL REGULATORY PROTEIN"/>
    <property type="match status" value="1"/>
</dbReference>